<name>A0A5C6BYL7_9BACT</name>
<reference evidence="1 2" key="1">
    <citation type="journal article" date="2020" name="Antonie Van Leeuwenhoek">
        <title>Rhodopirellula heiligendammensis sp. nov., Rhodopirellula pilleata sp. nov., and Rhodopirellula solitaria sp. nov. isolated from natural or artificial marine surfaces in Northern Germany and California, USA, and emended description of the genus Rhodopirellula.</title>
        <authorList>
            <person name="Kallscheuer N."/>
            <person name="Wiegand S."/>
            <person name="Jogler M."/>
            <person name="Boedeker C."/>
            <person name="Peeters S.H."/>
            <person name="Rast P."/>
            <person name="Heuer A."/>
            <person name="Jetten M.S.M."/>
            <person name="Rohde M."/>
            <person name="Jogler C."/>
        </authorList>
    </citation>
    <scope>NUCLEOTIDE SEQUENCE [LARGE SCALE GENOMIC DNA]</scope>
    <source>
        <strain evidence="1 2">Poly21</strain>
    </source>
</reference>
<dbReference type="EMBL" id="SJPU01000002">
    <property type="protein sequence ID" value="TWU16777.1"/>
    <property type="molecule type" value="Genomic_DNA"/>
</dbReference>
<sequence>MSPYFSFQAYVYRGQGRPLGRTLEQAAEAMNSLPGLFFEWDGSLTWANQTAGWQIDATIFDDGQQIQYIDLHGRAVSQEGCRRLNERIGDLFAAWGDPDELNLMRLPDRRWQNLHDFAKESQGDD</sequence>
<keyword evidence="2" id="KW-1185">Reference proteome</keyword>
<comment type="caution">
    <text evidence="1">The sequence shown here is derived from an EMBL/GenBank/DDBJ whole genome shotgun (WGS) entry which is preliminary data.</text>
</comment>
<organism evidence="1 2">
    <name type="scientific">Allorhodopirellula heiligendammensis</name>
    <dbReference type="NCBI Taxonomy" id="2714739"/>
    <lineage>
        <taxon>Bacteria</taxon>
        <taxon>Pseudomonadati</taxon>
        <taxon>Planctomycetota</taxon>
        <taxon>Planctomycetia</taxon>
        <taxon>Pirellulales</taxon>
        <taxon>Pirellulaceae</taxon>
        <taxon>Allorhodopirellula</taxon>
    </lineage>
</organism>
<protein>
    <submittedName>
        <fullName evidence="1">Uncharacterized protein</fullName>
    </submittedName>
</protein>
<accession>A0A5C6BYL7</accession>
<dbReference type="Proteomes" id="UP000319908">
    <property type="component" value="Unassembled WGS sequence"/>
</dbReference>
<gene>
    <name evidence="1" type="ORF">Poly21_39840</name>
</gene>
<proteinExistence type="predicted"/>
<evidence type="ECO:0000313" key="2">
    <source>
        <dbReference type="Proteomes" id="UP000319908"/>
    </source>
</evidence>
<dbReference type="AlphaFoldDB" id="A0A5C6BYL7"/>
<dbReference type="RefSeq" id="WP_302119541.1">
    <property type="nucleotide sequence ID" value="NZ_SJPU01000002.1"/>
</dbReference>
<evidence type="ECO:0000313" key="1">
    <source>
        <dbReference type="EMBL" id="TWU16777.1"/>
    </source>
</evidence>